<evidence type="ECO:0000313" key="3">
    <source>
        <dbReference type="Proteomes" id="UP000028725"/>
    </source>
</evidence>
<dbReference type="AlphaFoldDB" id="A0A085W6J3"/>
<sequence>MTNSQFDLQKLQVASPCYERWDRMKGDDRVRHCASCKLNVYNVKELTAAEVEALVMRTNGQLCMRLYRRWDGTLLTRDCPVGLQRARMRVAAAMATAAAFVAVLLFPVLVKLGAQEAPLEHLTFEERLDELRWKTYDWPVIGFVMEKVYPPPRATMGVIRAP</sequence>
<evidence type="ECO:0008006" key="4">
    <source>
        <dbReference type="Google" id="ProtNLM"/>
    </source>
</evidence>
<dbReference type="Proteomes" id="UP000028725">
    <property type="component" value="Unassembled WGS sequence"/>
</dbReference>
<evidence type="ECO:0000256" key="1">
    <source>
        <dbReference type="SAM" id="Phobius"/>
    </source>
</evidence>
<feature type="transmembrane region" description="Helical" evidence="1">
    <location>
        <begin position="90"/>
        <end position="110"/>
    </location>
</feature>
<dbReference type="EMBL" id="JMCB01000018">
    <property type="protein sequence ID" value="KFE63306.1"/>
    <property type="molecule type" value="Genomic_DNA"/>
</dbReference>
<keyword evidence="1" id="KW-0472">Membrane</keyword>
<keyword evidence="1" id="KW-0812">Transmembrane</keyword>
<dbReference type="RefSeq" id="WP_052420503.1">
    <property type="nucleotide sequence ID" value="NZ_JMCB01000018.1"/>
</dbReference>
<dbReference type="OrthoDB" id="9814057at2"/>
<comment type="caution">
    <text evidence="2">The sequence shown here is derived from an EMBL/GenBank/DDBJ whole genome shotgun (WGS) entry which is preliminary data.</text>
</comment>
<reference evidence="2 3" key="1">
    <citation type="submission" date="2014-04" db="EMBL/GenBank/DDBJ databases">
        <title>Genome assembly of Hyalangium minutum DSM 14724.</title>
        <authorList>
            <person name="Sharma G."/>
            <person name="Subramanian S."/>
        </authorList>
    </citation>
    <scope>NUCLEOTIDE SEQUENCE [LARGE SCALE GENOMIC DNA]</scope>
    <source>
        <strain evidence="2 3">DSM 14724</strain>
    </source>
</reference>
<evidence type="ECO:0000313" key="2">
    <source>
        <dbReference type="EMBL" id="KFE63306.1"/>
    </source>
</evidence>
<name>A0A085W6J3_9BACT</name>
<keyword evidence="1" id="KW-1133">Transmembrane helix</keyword>
<gene>
    <name evidence="2" type="ORF">DB31_2899</name>
</gene>
<keyword evidence="3" id="KW-1185">Reference proteome</keyword>
<dbReference type="STRING" id="394096.DB31_2899"/>
<protein>
    <recommendedName>
        <fullName evidence="4">Transmembrane protein</fullName>
    </recommendedName>
</protein>
<organism evidence="2 3">
    <name type="scientific">Hyalangium minutum</name>
    <dbReference type="NCBI Taxonomy" id="394096"/>
    <lineage>
        <taxon>Bacteria</taxon>
        <taxon>Pseudomonadati</taxon>
        <taxon>Myxococcota</taxon>
        <taxon>Myxococcia</taxon>
        <taxon>Myxococcales</taxon>
        <taxon>Cystobacterineae</taxon>
        <taxon>Archangiaceae</taxon>
        <taxon>Hyalangium</taxon>
    </lineage>
</organism>
<proteinExistence type="predicted"/>
<accession>A0A085W6J3</accession>